<dbReference type="Gene3D" id="3.40.50.150">
    <property type="entry name" value="Vaccinia Virus protein VP39"/>
    <property type="match status" value="1"/>
</dbReference>
<dbReference type="SUPFAM" id="SSF53335">
    <property type="entry name" value="S-adenosyl-L-methionine-dependent methyltransferases"/>
    <property type="match status" value="1"/>
</dbReference>
<protein>
    <recommendedName>
        <fullName evidence="3">Methyltransferase domain-containing protein</fullName>
    </recommendedName>
</protein>
<gene>
    <name evidence="1" type="ORF">SSP24_11930</name>
</gene>
<reference evidence="1 2" key="1">
    <citation type="submission" date="2019-06" db="EMBL/GenBank/DDBJ databases">
        <title>Whole genome shotgun sequence of Streptomyces spinoverrucosus NBRC 14228.</title>
        <authorList>
            <person name="Hosoyama A."/>
            <person name="Uohara A."/>
            <person name="Ohji S."/>
            <person name="Ichikawa N."/>
        </authorList>
    </citation>
    <scope>NUCLEOTIDE SEQUENCE [LARGE SCALE GENOMIC DNA]</scope>
    <source>
        <strain evidence="1 2">NBRC 14228</strain>
    </source>
</reference>
<keyword evidence="2" id="KW-1185">Reference proteome</keyword>
<accession>A0A4Y3VBS0</accession>
<dbReference type="EMBL" id="BJND01000007">
    <property type="protein sequence ID" value="GEC03538.1"/>
    <property type="molecule type" value="Genomic_DNA"/>
</dbReference>
<dbReference type="RefSeq" id="WP_141307694.1">
    <property type="nucleotide sequence ID" value="NZ_BJND01000007.1"/>
</dbReference>
<name>A0A4Y3VBS0_9ACTN</name>
<sequence length="81" mass="8106">MEPRDLAAGFADGAESFDRLFSALWSPIGAATVKAAQLRPGAHVFDACCGSGASAIPAAEQVGPHGVNAADKPVLANEEGA</sequence>
<evidence type="ECO:0000313" key="2">
    <source>
        <dbReference type="Proteomes" id="UP000317881"/>
    </source>
</evidence>
<evidence type="ECO:0000313" key="1">
    <source>
        <dbReference type="EMBL" id="GEC03538.1"/>
    </source>
</evidence>
<evidence type="ECO:0008006" key="3">
    <source>
        <dbReference type="Google" id="ProtNLM"/>
    </source>
</evidence>
<organism evidence="1 2">
    <name type="scientific">Streptomyces spinoverrucosus</name>
    <dbReference type="NCBI Taxonomy" id="284043"/>
    <lineage>
        <taxon>Bacteria</taxon>
        <taxon>Bacillati</taxon>
        <taxon>Actinomycetota</taxon>
        <taxon>Actinomycetes</taxon>
        <taxon>Kitasatosporales</taxon>
        <taxon>Streptomycetaceae</taxon>
        <taxon>Streptomyces</taxon>
    </lineage>
</organism>
<dbReference type="Proteomes" id="UP000317881">
    <property type="component" value="Unassembled WGS sequence"/>
</dbReference>
<proteinExistence type="predicted"/>
<comment type="caution">
    <text evidence="1">The sequence shown here is derived from an EMBL/GenBank/DDBJ whole genome shotgun (WGS) entry which is preliminary data.</text>
</comment>
<dbReference type="InterPro" id="IPR029063">
    <property type="entry name" value="SAM-dependent_MTases_sf"/>
</dbReference>
<dbReference type="OrthoDB" id="7032234at2"/>
<dbReference type="AlphaFoldDB" id="A0A4Y3VBS0"/>